<dbReference type="EMBL" id="JARAKH010000009">
    <property type="protein sequence ID" value="KAK8401132.1"/>
    <property type="molecule type" value="Genomic_DNA"/>
</dbReference>
<gene>
    <name evidence="2" type="ORF">O3P69_002706</name>
</gene>
<protein>
    <submittedName>
        <fullName evidence="2">Uncharacterized protein</fullName>
    </submittedName>
</protein>
<evidence type="ECO:0000313" key="3">
    <source>
        <dbReference type="Proteomes" id="UP001487740"/>
    </source>
</evidence>
<evidence type="ECO:0000256" key="1">
    <source>
        <dbReference type="SAM" id="MobiDB-lite"/>
    </source>
</evidence>
<dbReference type="Proteomes" id="UP001487740">
    <property type="component" value="Unassembled WGS sequence"/>
</dbReference>
<dbReference type="AlphaFoldDB" id="A0AAW0USC8"/>
<proteinExistence type="predicted"/>
<organism evidence="2 3">
    <name type="scientific">Scylla paramamosain</name>
    <name type="common">Mud crab</name>
    <dbReference type="NCBI Taxonomy" id="85552"/>
    <lineage>
        <taxon>Eukaryota</taxon>
        <taxon>Metazoa</taxon>
        <taxon>Ecdysozoa</taxon>
        <taxon>Arthropoda</taxon>
        <taxon>Crustacea</taxon>
        <taxon>Multicrustacea</taxon>
        <taxon>Malacostraca</taxon>
        <taxon>Eumalacostraca</taxon>
        <taxon>Eucarida</taxon>
        <taxon>Decapoda</taxon>
        <taxon>Pleocyemata</taxon>
        <taxon>Brachyura</taxon>
        <taxon>Eubrachyura</taxon>
        <taxon>Portunoidea</taxon>
        <taxon>Portunidae</taxon>
        <taxon>Portuninae</taxon>
        <taxon>Scylla</taxon>
    </lineage>
</organism>
<sequence length="133" mass="14714">MRQGEGGPRVSWRSLPPPVLPLLLLLSVLFLTVFLSPPHPVSSLAFLPFLSLFIVSGRRVTPPPTLPRQDWAPPHLSDRRRSAVPRAEGPQPWRGVGPDHSGGISFCHTPHLLALDILSNGTIAWYLLVWHSE</sequence>
<evidence type="ECO:0000313" key="2">
    <source>
        <dbReference type="EMBL" id="KAK8401132.1"/>
    </source>
</evidence>
<reference evidence="2 3" key="1">
    <citation type="submission" date="2023-03" db="EMBL/GenBank/DDBJ databases">
        <title>High-quality genome of Scylla paramamosain provides insights in environmental adaptation.</title>
        <authorList>
            <person name="Zhang L."/>
        </authorList>
    </citation>
    <scope>NUCLEOTIDE SEQUENCE [LARGE SCALE GENOMIC DNA]</scope>
    <source>
        <strain evidence="2">LZ_2023a</strain>
        <tissue evidence="2">Muscle</tissue>
    </source>
</reference>
<name>A0AAW0USC8_SCYPA</name>
<feature type="region of interest" description="Disordered" evidence="1">
    <location>
        <begin position="62"/>
        <end position="96"/>
    </location>
</feature>
<keyword evidence="3" id="KW-1185">Reference proteome</keyword>
<accession>A0AAW0USC8</accession>
<comment type="caution">
    <text evidence="2">The sequence shown here is derived from an EMBL/GenBank/DDBJ whole genome shotgun (WGS) entry which is preliminary data.</text>
</comment>